<keyword evidence="1" id="KW-1133">Transmembrane helix</keyword>
<proteinExistence type="predicted"/>
<organism evidence="2 3">
    <name type="scientific">Vibrio amylolyticus</name>
    <dbReference type="NCBI Taxonomy" id="2847292"/>
    <lineage>
        <taxon>Bacteria</taxon>
        <taxon>Pseudomonadati</taxon>
        <taxon>Pseudomonadota</taxon>
        <taxon>Gammaproteobacteria</taxon>
        <taxon>Vibrionales</taxon>
        <taxon>Vibrionaceae</taxon>
        <taxon>Vibrio</taxon>
    </lineage>
</organism>
<comment type="caution">
    <text evidence="2">The sequence shown here is derived from an EMBL/GenBank/DDBJ whole genome shotgun (WGS) entry which is preliminary data.</text>
</comment>
<accession>A0A9X1XTW0</accession>
<keyword evidence="1" id="KW-0812">Transmembrane</keyword>
<feature type="transmembrane region" description="Helical" evidence="1">
    <location>
        <begin position="94"/>
        <end position="117"/>
    </location>
</feature>
<feature type="transmembrane region" description="Helical" evidence="1">
    <location>
        <begin position="63"/>
        <end position="82"/>
    </location>
</feature>
<gene>
    <name evidence="2" type="ORF">KP803_19575</name>
</gene>
<evidence type="ECO:0000313" key="2">
    <source>
        <dbReference type="EMBL" id="MCK6265464.1"/>
    </source>
</evidence>
<name>A0A9X1XTW0_9VIBR</name>
<dbReference type="EMBL" id="JAJHVV010000015">
    <property type="protein sequence ID" value="MCK6265464.1"/>
    <property type="molecule type" value="Genomic_DNA"/>
</dbReference>
<sequence>MAIRYLVRYSVEQHDKNGFLKAPIWLWLGWILLAKAWLVFIGAGASRESGAKILSIVYPDQTTLYVGLIMGLPSIIFMWLIGLRNVERHWINTIVSWGRNITLATVCAQLALTLYHVHLEHGAFNWANGVVLMLLLWFAIYLIKSRSVRDSLRIPTLH</sequence>
<reference evidence="2" key="1">
    <citation type="submission" date="2021-11" db="EMBL/GenBank/DDBJ databases">
        <title>Vibrio ZSDE26 sp. nov. and Vibrio ZSDZ34 sp. nov., isolated from coastal seawater in Qingdao.</title>
        <authorList>
            <person name="Zhang P."/>
        </authorList>
    </citation>
    <scope>NUCLEOTIDE SEQUENCE</scope>
    <source>
        <strain evidence="2">ZSDE26</strain>
    </source>
</reference>
<dbReference type="Proteomes" id="UP001139559">
    <property type="component" value="Unassembled WGS sequence"/>
</dbReference>
<evidence type="ECO:0000313" key="3">
    <source>
        <dbReference type="Proteomes" id="UP001139559"/>
    </source>
</evidence>
<feature type="transmembrane region" description="Helical" evidence="1">
    <location>
        <begin position="123"/>
        <end position="143"/>
    </location>
</feature>
<keyword evidence="3" id="KW-1185">Reference proteome</keyword>
<dbReference type="InterPro" id="IPR021318">
    <property type="entry name" value="DUF2919"/>
</dbReference>
<evidence type="ECO:0000256" key="1">
    <source>
        <dbReference type="SAM" id="Phobius"/>
    </source>
</evidence>
<dbReference type="Pfam" id="PF11143">
    <property type="entry name" value="DUF2919"/>
    <property type="match status" value="1"/>
</dbReference>
<feature type="transmembrane region" description="Helical" evidence="1">
    <location>
        <begin position="24"/>
        <end position="43"/>
    </location>
</feature>
<keyword evidence="1" id="KW-0472">Membrane</keyword>
<dbReference type="AlphaFoldDB" id="A0A9X1XTW0"/>
<protein>
    <submittedName>
        <fullName evidence="2">DUF2919 domain-containing protein</fullName>
    </submittedName>
</protein>
<dbReference type="RefSeq" id="WP_248010532.1">
    <property type="nucleotide sequence ID" value="NZ_JAJHVV010000015.1"/>
</dbReference>